<sequence length="303" mass="36523">MRKVEKTEKTEVIAYYLSESKKRKVKISEMANKFNISEKTINNYIRNYKVSKEEIINYYIEESHHRRVKISEMANKFNMSEKTINNYLKDIKVKKSEIINYYIKKSEYGKVRISEMAKKFNVSEKTISNYIKDYEPKIKSKLYDKVNMFFFEYKMSISDIQGMLNLDFDTIKKILYKNEEKYNSEIQRRREESQNRKKERNKIYKKSAKSYNEKRSEEIAIMAKLERDQKINAINMSVKQRTTNSSIVMMNINHYEVKANKNKDIFLVLNKETKEMATKDLPIRIKLTTDMMEYKTYEKNFAD</sequence>
<dbReference type="InterPro" id="IPR010896">
    <property type="entry name" value="NUMOD1"/>
</dbReference>
<name>A0A386JC36_CLODI</name>
<evidence type="ECO:0000259" key="1">
    <source>
        <dbReference type="Pfam" id="PF07453"/>
    </source>
</evidence>
<feature type="domain" description="Nuclease-associated modular DNA-binding 1" evidence="1">
    <location>
        <begin position="27"/>
        <end position="45"/>
    </location>
</feature>
<protein>
    <submittedName>
        <fullName evidence="2">HTH domain protein</fullName>
    </submittedName>
</protein>
<feature type="domain" description="Nuclease-associated modular DNA-binding 1" evidence="1">
    <location>
        <begin position="70"/>
        <end position="88"/>
    </location>
</feature>
<feature type="domain" description="Nuclease-associated modular DNA-binding 1" evidence="1">
    <location>
        <begin position="113"/>
        <end position="131"/>
    </location>
</feature>
<dbReference type="Pfam" id="PF07453">
    <property type="entry name" value="NUMOD1"/>
    <property type="match status" value="3"/>
</dbReference>
<evidence type="ECO:0000313" key="2">
    <source>
        <dbReference type="EMBL" id="AYD68749.1"/>
    </source>
</evidence>
<geneLocation type="plasmid" evidence="2">
    <name>pHSJD-312</name>
</geneLocation>
<proteinExistence type="predicted"/>
<dbReference type="InterPro" id="IPR036388">
    <property type="entry name" value="WH-like_DNA-bd_sf"/>
</dbReference>
<keyword evidence="2" id="KW-0614">Plasmid</keyword>
<accession>A0A386JC36</accession>
<dbReference type="AlphaFoldDB" id="A0A386JC36"/>
<organism evidence="2">
    <name type="scientific">Clostridioides difficile</name>
    <name type="common">Peptoclostridium difficile</name>
    <dbReference type="NCBI Taxonomy" id="1496"/>
    <lineage>
        <taxon>Bacteria</taxon>
        <taxon>Bacillati</taxon>
        <taxon>Bacillota</taxon>
        <taxon>Clostridia</taxon>
        <taxon>Peptostreptococcales</taxon>
        <taxon>Peptostreptococcaceae</taxon>
        <taxon>Clostridioides</taxon>
    </lineage>
</organism>
<reference evidence="2" key="1">
    <citation type="journal article" date="2018" name="Sci. Rep.">
        <title>Novel Clade C-I Clostridium difficile strains escape diagnostic tests, differ in pathogenicity potential and carry toxins on extrachromosomal elements.</title>
        <authorList>
            <person name="Ramirez-Vargas G."/>
            <person name="Lopez-Urena D."/>
            <person name="Badilla A."/>
            <person name="Orozco-Aguilar J."/>
            <person name="Murillo T."/>
            <person name="Rojas P."/>
            <person name="Riedel T."/>
            <person name="Overmann J."/>
            <person name="Gonzalez G."/>
            <person name="Chaves-Olarte E."/>
            <person name="Quesada-Gomez C."/>
            <person name="Rodriguez C."/>
        </authorList>
    </citation>
    <scope>NUCLEOTIDE SEQUENCE</scope>
    <source>
        <strain evidence="2">HSJD-312</strain>
        <plasmid evidence="2">pHSJD-312</plasmid>
    </source>
</reference>
<gene>
    <name evidence="2" type="ORF">pHSJD-312_00128</name>
</gene>
<dbReference type="Gene3D" id="1.10.10.10">
    <property type="entry name" value="Winged helix-like DNA-binding domain superfamily/Winged helix DNA-binding domain"/>
    <property type="match status" value="2"/>
</dbReference>
<dbReference type="RefSeq" id="WP_021382299.1">
    <property type="nucleotide sequence ID" value="NZ_LJCL01000008.1"/>
</dbReference>
<dbReference type="EMBL" id="MG973074">
    <property type="protein sequence ID" value="AYD68749.1"/>
    <property type="molecule type" value="Genomic_DNA"/>
</dbReference>